<organism evidence="1 2">
    <name type="scientific">Aquimarina muelleri</name>
    <dbReference type="NCBI Taxonomy" id="279356"/>
    <lineage>
        <taxon>Bacteria</taxon>
        <taxon>Pseudomonadati</taxon>
        <taxon>Bacteroidota</taxon>
        <taxon>Flavobacteriia</taxon>
        <taxon>Flavobacteriales</taxon>
        <taxon>Flavobacteriaceae</taxon>
        <taxon>Aquimarina</taxon>
    </lineage>
</organism>
<comment type="caution">
    <text evidence="1">The sequence shown here is derived from an EMBL/GenBank/DDBJ whole genome shotgun (WGS) entry which is preliminary data.</text>
</comment>
<evidence type="ECO:0008006" key="3">
    <source>
        <dbReference type="Google" id="ProtNLM"/>
    </source>
</evidence>
<protein>
    <recommendedName>
        <fullName evidence="3">PKD domain-containing protein</fullName>
    </recommendedName>
</protein>
<dbReference type="Gene3D" id="2.60.40.10">
    <property type="entry name" value="Immunoglobulins"/>
    <property type="match status" value="1"/>
</dbReference>
<dbReference type="RefSeq" id="WP_027414290.1">
    <property type="nucleotide sequence ID" value="NZ_BMWS01000013.1"/>
</dbReference>
<keyword evidence="2" id="KW-1185">Reference proteome</keyword>
<proteinExistence type="predicted"/>
<sequence length="467" mass="54447">MKKIIKWLPIVVLLYQCDNDDDKTIELNPKACFETSETTYFTGEEISFENCSTNSEKYIWDFEVSTSEEKNPTFSYTKVGDYNIKLTSFKQDKSDTVEKKIKIIENQEGIGEIQNSISCEENTNIIDWTISEENNLYVLFENEKNKLNLTKYDSSGSELYTTSTFFLPLNKTILYISFGSITVINDKVFVSYNIRHRYETETGRKQDGWLSYFVVIDNNGNFVKDYKYENNENRYDDHYISSSYLFNEELFFIGGKGINSRNTWLLKLNLEGDIIEDKIISEQGGTGIKMAKANNGDWIIGTVDFRVSVKVLRMDSSFLSTIWTRNPNYSDLSTYYQSYYNLNMFDFNEKNQRVYIVPPENEFRIYALNFEGGELNIPKSVDFHISCSNLTFTSGDEFFVSGCKQRNTILLKKFDSNANLLKEKLFPENVKIHKILLDSNSEKTKVLLEEKECQNNGIINFREYSFY</sequence>
<accession>A0A918JVX5</accession>
<dbReference type="EMBL" id="BMWS01000013">
    <property type="protein sequence ID" value="GGX19467.1"/>
    <property type="molecule type" value="Genomic_DNA"/>
</dbReference>
<dbReference type="InterPro" id="IPR035986">
    <property type="entry name" value="PKD_dom_sf"/>
</dbReference>
<dbReference type="SUPFAM" id="SSF49299">
    <property type="entry name" value="PKD domain"/>
    <property type="match status" value="1"/>
</dbReference>
<evidence type="ECO:0000313" key="1">
    <source>
        <dbReference type="EMBL" id="GGX19467.1"/>
    </source>
</evidence>
<dbReference type="InterPro" id="IPR013783">
    <property type="entry name" value="Ig-like_fold"/>
</dbReference>
<gene>
    <name evidence="1" type="ORF">GCM10007384_20950</name>
</gene>
<evidence type="ECO:0000313" key="2">
    <source>
        <dbReference type="Proteomes" id="UP000601108"/>
    </source>
</evidence>
<dbReference type="CDD" id="cd00146">
    <property type="entry name" value="PKD"/>
    <property type="match status" value="1"/>
</dbReference>
<dbReference type="Proteomes" id="UP000601108">
    <property type="component" value="Unassembled WGS sequence"/>
</dbReference>
<dbReference type="AlphaFoldDB" id="A0A918JVX5"/>
<reference evidence="1 2" key="1">
    <citation type="journal article" date="2014" name="Int. J. Syst. Evol. Microbiol.">
        <title>Complete genome sequence of Corynebacterium casei LMG S-19264T (=DSM 44701T), isolated from a smear-ripened cheese.</title>
        <authorList>
            <consortium name="US DOE Joint Genome Institute (JGI-PGF)"/>
            <person name="Walter F."/>
            <person name="Albersmeier A."/>
            <person name="Kalinowski J."/>
            <person name="Ruckert C."/>
        </authorList>
    </citation>
    <scope>NUCLEOTIDE SEQUENCE [LARGE SCALE GENOMIC DNA]</scope>
    <source>
        <strain evidence="1 2">KCTC 12285</strain>
    </source>
</reference>
<name>A0A918JVX5_9FLAO</name>